<accession>A0A0U1QQI1</accession>
<evidence type="ECO:0000256" key="6">
    <source>
        <dbReference type="ARBA" id="ARBA00023136"/>
    </source>
</evidence>
<sequence>MGRYILKRIGYMIVTFYVVVTLTFLSMKMLPGTPFKFANRLSPEQLNQLKHYYGLDQPVPVQYLQYMWNFIHGDLGGSFQYGMQPVTEFLMQRFPVSMQLGIESMIFGTILGILLGIISGIYRGRFLDWGMVTLTVVFISIPSFIFAAILQYFFSVQIRIFPVIGWSGPMTHVLPVISIGVGVMASIARFMRTEMVEVLNQDYIVTAQAKGLSTSAVIYKHAIRNAMIPIVTVIGPMTAAVVTGSLVIENIFAIPGIGSQFIDAIVTNDYPMIMGTTELYAALFIVTIFIVDILYGVIDPRIRVSGGKPS</sequence>
<dbReference type="Gene3D" id="1.10.3720.10">
    <property type="entry name" value="MetI-like"/>
    <property type="match status" value="1"/>
</dbReference>
<dbReference type="PANTHER" id="PTHR43163">
    <property type="entry name" value="DIPEPTIDE TRANSPORT SYSTEM PERMEASE PROTEIN DPPB-RELATED"/>
    <property type="match status" value="1"/>
</dbReference>
<evidence type="ECO:0000256" key="2">
    <source>
        <dbReference type="ARBA" id="ARBA00022448"/>
    </source>
</evidence>
<feature type="transmembrane region" description="Helical" evidence="7">
    <location>
        <begin position="9"/>
        <end position="27"/>
    </location>
</feature>
<evidence type="ECO:0000313" key="9">
    <source>
        <dbReference type="EMBL" id="KLI03012.1"/>
    </source>
</evidence>
<evidence type="ECO:0000256" key="4">
    <source>
        <dbReference type="ARBA" id="ARBA00022692"/>
    </source>
</evidence>
<dbReference type="EMBL" id="AFVQ02000060">
    <property type="protein sequence ID" value="KLI03012.1"/>
    <property type="molecule type" value="Genomic_DNA"/>
</dbReference>
<feature type="transmembrane region" description="Helical" evidence="7">
    <location>
        <begin position="279"/>
        <end position="298"/>
    </location>
</feature>
<evidence type="ECO:0000256" key="3">
    <source>
        <dbReference type="ARBA" id="ARBA00022475"/>
    </source>
</evidence>
<dbReference type="CDD" id="cd06261">
    <property type="entry name" value="TM_PBP2"/>
    <property type="match status" value="1"/>
</dbReference>
<feature type="domain" description="ABC transmembrane type-1" evidence="8">
    <location>
        <begin position="94"/>
        <end position="295"/>
    </location>
</feature>
<organism evidence="9 10">
    <name type="scientific">Sporolactobacillus inulinus CASD</name>
    <dbReference type="NCBI Taxonomy" id="1069536"/>
    <lineage>
        <taxon>Bacteria</taxon>
        <taxon>Bacillati</taxon>
        <taxon>Bacillota</taxon>
        <taxon>Bacilli</taxon>
        <taxon>Bacillales</taxon>
        <taxon>Sporolactobacillaceae</taxon>
        <taxon>Sporolactobacillus</taxon>
    </lineage>
</organism>
<keyword evidence="5 7" id="KW-1133">Transmembrane helix</keyword>
<dbReference type="AlphaFoldDB" id="A0A0U1QQI1"/>
<dbReference type="STRING" id="1069536.SINU_05030"/>
<comment type="subcellular location">
    <subcellularLocation>
        <location evidence="1 7">Cell membrane</location>
        <topology evidence="1 7">Multi-pass membrane protein</topology>
    </subcellularLocation>
</comment>
<reference evidence="9 10" key="1">
    <citation type="journal article" date="2011" name="J. Bacteriol.">
        <title>Draft genome sequence of Sporolactobacillus inulinus strain CASD, an efficient D-lactic acid-producing bacterium with high-concentration lactate tolerance capability.</title>
        <authorList>
            <person name="Yu B."/>
            <person name="Su F."/>
            <person name="Wang L."/>
            <person name="Xu K."/>
            <person name="Zhao B."/>
            <person name="Xu P."/>
        </authorList>
    </citation>
    <scope>NUCLEOTIDE SEQUENCE [LARGE SCALE GENOMIC DNA]</scope>
    <source>
        <strain evidence="9 10">CASD</strain>
    </source>
</reference>
<proteinExistence type="inferred from homology"/>
<dbReference type="PROSITE" id="PS50928">
    <property type="entry name" value="ABC_TM1"/>
    <property type="match status" value="1"/>
</dbReference>
<feature type="transmembrane region" description="Helical" evidence="7">
    <location>
        <begin position="129"/>
        <end position="153"/>
    </location>
</feature>
<keyword evidence="6 7" id="KW-0472">Membrane</keyword>
<name>A0A0U1QQI1_9BACL</name>
<evidence type="ECO:0000259" key="8">
    <source>
        <dbReference type="PROSITE" id="PS50928"/>
    </source>
</evidence>
<dbReference type="InterPro" id="IPR045621">
    <property type="entry name" value="BPD_transp_1_N"/>
</dbReference>
<dbReference type="GO" id="GO:0005886">
    <property type="term" value="C:plasma membrane"/>
    <property type="evidence" value="ECO:0007669"/>
    <property type="project" value="UniProtKB-SubCell"/>
</dbReference>
<dbReference type="OrthoDB" id="401349at2"/>
<protein>
    <submittedName>
        <fullName evidence="9">Peptide ABC transporter permease</fullName>
    </submittedName>
</protein>
<dbReference type="InterPro" id="IPR000515">
    <property type="entry name" value="MetI-like"/>
</dbReference>
<gene>
    <name evidence="9" type="ORF">SINU_05030</name>
</gene>
<dbReference type="SUPFAM" id="SSF161098">
    <property type="entry name" value="MetI-like"/>
    <property type="match status" value="1"/>
</dbReference>
<evidence type="ECO:0000256" key="5">
    <source>
        <dbReference type="ARBA" id="ARBA00022989"/>
    </source>
</evidence>
<feature type="transmembrane region" description="Helical" evidence="7">
    <location>
        <begin position="226"/>
        <end position="248"/>
    </location>
</feature>
<evidence type="ECO:0000256" key="7">
    <source>
        <dbReference type="RuleBase" id="RU363032"/>
    </source>
</evidence>
<feature type="transmembrane region" description="Helical" evidence="7">
    <location>
        <begin position="100"/>
        <end position="122"/>
    </location>
</feature>
<dbReference type="InterPro" id="IPR035906">
    <property type="entry name" value="MetI-like_sf"/>
</dbReference>
<evidence type="ECO:0000256" key="1">
    <source>
        <dbReference type="ARBA" id="ARBA00004651"/>
    </source>
</evidence>
<keyword evidence="2 7" id="KW-0813">Transport</keyword>
<dbReference type="GO" id="GO:0055085">
    <property type="term" value="P:transmembrane transport"/>
    <property type="evidence" value="ECO:0007669"/>
    <property type="project" value="InterPro"/>
</dbReference>
<keyword evidence="10" id="KW-1185">Reference proteome</keyword>
<dbReference type="Pfam" id="PF00528">
    <property type="entry name" value="BPD_transp_1"/>
    <property type="match status" value="1"/>
</dbReference>
<evidence type="ECO:0000313" key="10">
    <source>
        <dbReference type="Proteomes" id="UP000035553"/>
    </source>
</evidence>
<keyword evidence="4 7" id="KW-0812">Transmembrane</keyword>
<dbReference type="RefSeq" id="WP_010027719.1">
    <property type="nucleotide sequence ID" value="NZ_AFVQ02000060.1"/>
</dbReference>
<feature type="transmembrane region" description="Helical" evidence="7">
    <location>
        <begin position="173"/>
        <end position="191"/>
    </location>
</feature>
<dbReference type="PANTHER" id="PTHR43163:SF6">
    <property type="entry name" value="DIPEPTIDE TRANSPORT SYSTEM PERMEASE PROTEIN DPPB-RELATED"/>
    <property type="match status" value="1"/>
</dbReference>
<keyword evidence="3" id="KW-1003">Cell membrane</keyword>
<comment type="caution">
    <text evidence="9">The sequence shown here is derived from an EMBL/GenBank/DDBJ whole genome shotgun (WGS) entry which is preliminary data.</text>
</comment>
<comment type="similarity">
    <text evidence="7">Belongs to the binding-protein-dependent transport system permease family.</text>
</comment>
<dbReference type="Pfam" id="PF19300">
    <property type="entry name" value="BPD_transp_1_N"/>
    <property type="match status" value="1"/>
</dbReference>
<dbReference type="Proteomes" id="UP000035553">
    <property type="component" value="Unassembled WGS sequence"/>
</dbReference>